<dbReference type="PANTHER" id="PTHR13903:SF8">
    <property type="entry name" value="PIRIN"/>
    <property type="match status" value="1"/>
</dbReference>
<sequence>MPVHREVPPRERGPGPADRLARRGCRRRRGSGGTLGVTRFDAESAPVDEDPGIGSPGPRRTLLEARDVPLGGVRAMSVSRFLPQRDLPLVGAWCFLDRFGPQRTKMRVEPHPHIGLQTVTWPLAGEVHHRDTLGSDVVIERGALNIMTSGAGIAHSEYSVGDEPIPLDALQLWVALPEERRHGSAAFEQHDDLPVIDLGGGADATVVVGSLAGAVSPATMHTPIVGAEIRLPAGAAVEVPLDPAWEYAIVPVFGSVRVGGVDDADADAVDPGALLYLGDGRDGIRLSTGDAETTVFLLGGEPFGDEIVMWWNFVGRSHDEIEVARDDWEAASDRFGHVVGHGDERIPAPPLPHVRLTPRRRRL</sequence>
<dbReference type="InterPro" id="IPR012093">
    <property type="entry name" value="Pirin"/>
</dbReference>
<evidence type="ECO:0000256" key="1">
    <source>
        <dbReference type="ARBA" id="ARBA00008416"/>
    </source>
</evidence>
<protein>
    <submittedName>
        <fullName evidence="6">Pirin family protein</fullName>
    </submittedName>
</protein>
<dbReference type="Gene3D" id="2.60.120.10">
    <property type="entry name" value="Jelly Rolls"/>
    <property type="match status" value="2"/>
</dbReference>
<proteinExistence type="inferred from homology"/>
<feature type="region of interest" description="Disordered" evidence="3">
    <location>
        <begin position="1"/>
        <end position="59"/>
    </location>
</feature>
<dbReference type="InterPro" id="IPR014710">
    <property type="entry name" value="RmlC-like_jellyroll"/>
</dbReference>
<evidence type="ECO:0000259" key="4">
    <source>
        <dbReference type="Pfam" id="PF02678"/>
    </source>
</evidence>
<evidence type="ECO:0000259" key="5">
    <source>
        <dbReference type="Pfam" id="PF05726"/>
    </source>
</evidence>
<dbReference type="EMBL" id="CP058316">
    <property type="protein sequence ID" value="QLD11711.1"/>
    <property type="molecule type" value="Genomic_DNA"/>
</dbReference>
<evidence type="ECO:0000313" key="7">
    <source>
        <dbReference type="Proteomes" id="UP000509638"/>
    </source>
</evidence>
<dbReference type="SUPFAM" id="SSF51182">
    <property type="entry name" value="RmlC-like cupins"/>
    <property type="match status" value="1"/>
</dbReference>
<accession>A0A7D5EW10</accession>
<comment type="similarity">
    <text evidence="1 2">Belongs to the pirin family.</text>
</comment>
<reference evidence="6 7" key="1">
    <citation type="submission" date="2020-06" db="EMBL/GenBank/DDBJ databases">
        <authorList>
            <person name="Jo H."/>
        </authorList>
    </citation>
    <scope>NUCLEOTIDE SEQUENCE [LARGE SCALE GENOMIC DNA]</scope>
    <source>
        <strain evidence="6 7">I46</strain>
    </source>
</reference>
<evidence type="ECO:0000313" key="6">
    <source>
        <dbReference type="EMBL" id="QLD11711.1"/>
    </source>
</evidence>
<dbReference type="InterPro" id="IPR008778">
    <property type="entry name" value="Pirin_C_dom"/>
</dbReference>
<feature type="domain" description="Pirin N-terminal" evidence="4">
    <location>
        <begin position="80"/>
        <end position="174"/>
    </location>
</feature>
<gene>
    <name evidence="6" type="ORF">HW566_07965</name>
</gene>
<name>A0A7D5EW10_9MICO</name>
<feature type="compositionally biased region" description="Basic and acidic residues" evidence="3">
    <location>
        <begin position="1"/>
        <end position="13"/>
    </location>
</feature>
<dbReference type="InterPro" id="IPR003829">
    <property type="entry name" value="Pirin_N_dom"/>
</dbReference>
<dbReference type="CDD" id="cd02247">
    <property type="entry name" value="cupin_pirin_C"/>
    <property type="match status" value="1"/>
</dbReference>
<evidence type="ECO:0000256" key="2">
    <source>
        <dbReference type="RuleBase" id="RU003457"/>
    </source>
</evidence>
<organism evidence="6 7">
    <name type="scientific">Microbacterium oleivorans</name>
    <dbReference type="NCBI Taxonomy" id="273677"/>
    <lineage>
        <taxon>Bacteria</taxon>
        <taxon>Bacillati</taxon>
        <taxon>Actinomycetota</taxon>
        <taxon>Actinomycetes</taxon>
        <taxon>Micrococcales</taxon>
        <taxon>Microbacteriaceae</taxon>
        <taxon>Microbacterium</taxon>
    </lineage>
</organism>
<dbReference type="AlphaFoldDB" id="A0A7D5EW10"/>
<dbReference type="Proteomes" id="UP000509638">
    <property type="component" value="Chromosome"/>
</dbReference>
<feature type="region of interest" description="Disordered" evidence="3">
    <location>
        <begin position="341"/>
        <end position="363"/>
    </location>
</feature>
<dbReference type="InterPro" id="IPR011051">
    <property type="entry name" value="RmlC_Cupin_sf"/>
</dbReference>
<dbReference type="PANTHER" id="PTHR13903">
    <property type="entry name" value="PIRIN-RELATED"/>
    <property type="match status" value="1"/>
</dbReference>
<dbReference type="Pfam" id="PF02678">
    <property type="entry name" value="Pirin"/>
    <property type="match status" value="1"/>
</dbReference>
<evidence type="ECO:0000256" key="3">
    <source>
        <dbReference type="SAM" id="MobiDB-lite"/>
    </source>
</evidence>
<feature type="domain" description="Pirin C-terminal" evidence="5">
    <location>
        <begin position="227"/>
        <end position="331"/>
    </location>
</feature>
<dbReference type="Pfam" id="PF05726">
    <property type="entry name" value="Pirin_C"/>
    <property type="match status" value="1"/>
</dbReference>